<evidence type="ECO:0000259" key="12">
    <source>
        <dbReference type="PROSITE" id="PS50262"/>
    </source>
</evidence>
<keyword evidence="3" id="KW-1003">Cell membrane</keyword>
<keyword evidence="8 10" id="KW-0675">Receptor</keyword>
<dbReference type="PRINTS" id="PR00237">
    <property type="entry name" value="GPCRRHODOPSN"/>
</dbReference>
<dbReference type="Proteomes" id="UP000823941">
    <property type="component" value="Chromosome 15"/>
</dbReference>
<feature type="domain" description="G-protein coupled receptors family 1 profile" evidence="12">
    <location>
        <begin position="11"/>
        <end position="330"/>
    </location>
</feature>
<evidence type="ECO:0000256" key="6">
    <source>
        <dbReference type="ARBA" id="ARBA00023040"/>
    </source>
</evidence>
<feature type="transmembrane region" description="Helical" evidence="11">
    <location>
        <begin position="109"/>
        <end position="129"/>
    </location>
</feature>
<keyword evidence="4 10" id="KW-0812">Transmembrane</keyword>
<dbReference type="SUPFAM" id="SSF81321">
    <property type="entry name" value="Family A G protein-coupled receptor-like"/>
    <property type="match status" value="1"/>
</dbReference>
<dbReference type="Gene3D" id="1.20.1070.10">
    <property type="entry name" value="Rhodopsin 7-helix transmembrane proteins"/>
    <property type="match status" value="1"/>
</dbReference>
<keyword evidence="6 10" id="KW-0297">G-protein coupled receptor</keyword>
<keyword evidence="7 11" id="KW-0472">Membrane</keyword>
<dbReference type="Pfam" id="PF00001">
    <property type="entry name" value="7tm_1"/>
    <property type="match status" value="1"/>
</dbReference>
<dbReference type="InterPro" id="IPR017452">
    <property type="entry name" value="GPCR_Rhodpsn_7TM"/>
</dbReference>
<evidence type="ECO:0000256" key="5">
    <source>
        <dbReference type="ARBA" id="ARBA00022989"/>
    </source>
</evidence>
<comment type="subcellular location">
    <subcellularLocation>
        <location evidence="1">Cell membrane</location>
        <topology evidence="1">Multi-pass membrane protein</topology>
    </subcellularLocation>
</comment>
<evidence type="ECO:0000313" key="14">
    <source>
        <dbReference type="Proteomes" id="UP000823941"/>
    </source>
</evidence>
<evidence type="ECO:0000256" key="4">
    <source>
        <dbReference type="ARBA" id="ARBA00022692"/>
    </source>
</evidence>
<proteinExistence type="inferred from homology"/>
<keyword evidence="9 10" id="KW-0807">Transducer</keyword>
<dbReference type="PANTHER" id="PTHR24248:SF72">
    <property type="entry name" value="G-PROTEIN COUPLED RECEPTORS FAMILY 1 PROFILE DOMAIN-CONTAINING PROTEIN"/>
    <property type="match status" value="1"/>
</dbReference>
<dbReference type="PROSITE" id="PS50262">
    <property type="entry name" value="G_PROTEIN_RECEP_F1_2"/>
    <property type="match status" value="1"/>
</dbReference>
<dbReference type="PANTHER" id="PTHR24248">
    <property type="entry name" value="ADRENERGIC RECEPTOR-RELATED G-PROTEIN COUPLED RECEPTOR"/>
    <property type="match status" value="1"/>
</dbReference>
<dbReference type="EMBL" id="JAHIBW010000015">
    <property type="protein sequence ID" value="KAG7303881.1"/>
    <property type="molecule type" value="Genomic_DNA"/>
</dbReference>
<evidence type="ECO:0000313" key="13">
    <source>
        <dbReference type="EMBL" id="KAG7303881.1"/>
    </source>
</evidence>
<protein>
    <recommendedName>
        <fullName evidence="12">G-protein coupled receptors family 1 profile domain-containing protein</fullName>
    </recommendedName>
</protein>
<reference evidence="13 14" key="1">
    <citation type="submission" date="2021-06" db="EMBL/GenBank/DDBJ databases">
        <title>A haploid diamondback moth (Plutella xylostella L.) genome assembly resolves 31 chromosomes and identifies a diamide resistance mutation.</title>
        <authorList>
            <person name="Ward C.M."/>
            <person name="Perry K.D."/>
            <person name="Baker G."/>
            <person name="Powis K."/>
            <person name="Heckel D.G."/>
            <person name="Baxter S.W."/>
        </authorList>
    </citation>
    <scope>NUCLEOTIDE SEQUENCE [LARGE SCALE GENOMIC DNA]</scope>
    <source>
        <strain evidence="13 14">LV</strain>
        <tissue evidence="13">Single pupa</tissue>
    </source>
</reference>
<organism evidence="13 14">
    <name type="scientific">Plutella xylostella</name>
    <name type="common">Diamondback moth</name>
    <name type="synonym">Plutella maculipennis</name>
    <dbReference type="NCBI Taxonomy" id="51655"/>
    <lineage>
        <taxon>Eukaryota</taxon>
        <taxon>Metazoa</taxon>
        <taxon>Ecdysozoa</taxon>
        <taxon>Arthropoda</taxon>
        <taxon>Hexapoda</taxon>
        <taxon>Insecta</taxon>
        <taxon>Pterygota</taxon>
        <taxon>Neoptera</taxon>
        <taxon>Endopterygota</taxon>
        <taxon>Lepidoptera</taxon>
        <taxon>Glossata</taxon>
        <taxon>Ditrysia</taxon>
        <taxon>Yponomeutoidea</taxon>
        <taxon>Plutellidae</taxon>
        <taxon>Plutella</taxon>
    </lineage>
</organism>
<gene>
    <name evidence="13" type="ORF">JYU34_010786</name>
</gene>
<keyword evidence="14" id="KW-1185">Reference proteome</keyword>
<evidence type="ECO:0000256" key="1">
    <source>
        <dbReference type="ARBA" id="ARBA00004651"/>
    </source>
</evidence>
<evidence type="ECO:0000256" key="2">
    <source>
        <dbReference type="ARBA" id="ARBA00010663"/>
    </source>
</evidence>
<evidence type="ECO:0000256" key="7">
    <source>
        <dbReference type="ARBA" id="ARBA00023136"/>
    </source>
</evidence>
<name>A0ABQ7QF90_PLUXY</name>
<comment type="similarity">
    <text evidence="2 10">Belongs to the G-protein coupled receptor 1 family.</text>
</comment>
<dbReference type="PROSITE" id="PS00237">
    <property type="entry name" value="G_PROTEIN_RECEP_F1_1"/>
    <property type="match status" value="1"/>
</dbReference>
<feature type="transmembrane region" description="Helical" evidence="11">
    <location>
        <begin position="149"/>
        <end position="180"/>
    </location>
</feature>
<evidence type="ECO:0000256" key="8">
    <source>
        <dbReference type="ARBA" id="ARBA00023170"/>
    </source>
</evidence>
<evidence type="ECO:0000256" key="11">
    <source>
        <dbReference type="SAM" id="Phobius"/>
    </source>
</evidence>
<sequence length="362" mass="39022">MMLVTAATVAGNLAVLVAIRRATPRFPTHYPLASLAVADLMLGLFVLPLAAARELFVFQPNWIICACWSTLDVFCCTASILSLCTLGWERWSGITSPLARARRWKLAKLFAILIWPVSATVALPTALIPSPQHYVAGEEVKACTVNTNIVYVFFSVSLSFYAPTLLMSVLYAKILAALAAPSELRAHRGRAIQATGGCESAAGDNKSSLQPVPRAPGEMCSPAPVKESTNNNCYLTPRRVHVSKPCSSPDPNLRIPSPLKVPATSPGGIIPRQRTATQTIVMLMSLFLLCWTPFFVMLPIDSLCNCVSVTAWQLCTWLGYINSALDPLVYALASPTVRRALHDLSRTLSTTSAGHGGQNRGG</sequence>
<accession>A0ABQ7QF90</accession>
<evidence type="ECO:0000256" key="10">
    <source>
        <dbReference type="RuleBase" id="RU000688"/>
    </source>
</evidence>
<feature type="transmembrane region" description="Helical" evidence="11">
    <location>
        <begin position="32"/>
        <end position="52"/>
    </location>
</feature>
<keyword evidence="5 11" id="KW-1133">Transmembrane helix</keyword>
<evidence type="ECO:0000256" key="3">
    <source>
        <dbReference type="ARBA" id="ARBA00022475"/>
    </source>
</evidence>
<comment type="caution">
    <text evidence="13">The sequence shown here is derived from an EMBL/GenBank/DDBJ whole genome shotgun (WGS) entry which is preliminary data.</text>
</comment>
<evidence type="ECO:0000256" key="9">
    <source>
        <dbReference type="ARBA" id="ARBA00023224"/>
    </source>
</evidence>
<feature type="transmembrane region" description="Helical" evidence="11">
    <location>
        <begin position="280"/>
        <end position="300"/>
    </location>
</feature>
<dbReference type="InterPro" id="IPR000276">
    <property type="entry name" value="GPCR_Rhodpsn"/>
</dbReference>